<gene>
    <name evidence="1" type="ORF">EKO27_g11380</name>
</gene>
<sequence length="71" mass="7765">MAPVTEVVLLTLVPHADYAAITESAKILARQPGCLAVRTSRLHDAGDKVHYFIDWDSVASHLAFARNGDVY</sequence>
<dbReference type="InterPro" id="IPR011008">
    <property type="entry name" value="Dimeric_a/b-barrel"/>
</dbReference>
<name>A0A439CNH4_9PEZI</name>
<feature type="non-terminal residue" evidence="1">
    <location>
        <position position="71"/>
    </location>
</feature>
<dbReference type="Proteomes" id="UP000286045">
    <property type="component" value="Unassembled WGS sequence"/>
</dbReference>
<evidence type="ECO:0008006" key="3">
    <source>
        <dbReference type="Google" id="ProtNLM"/>
    </source>
</evidence>
<evidence type="ECO:0000313" key="1">
    <source>
        <dbReference type="EMBL" id="RWA03722.1"/>
    </source>
</evidence>
<dbReference type="Gene3D" id="3.30.70.100">
    <property type="match status" value="1"/>
</dbReference>
<comment type="caution">
    <text evidence="1">The sequence shown here is derived from an EMBL/GenBank/DDBJ whole genome shotgun (WGS) entry which is preliminary data.</text>
</comment>
<reference evidence="1 2" key="1">
    <citation type="submission" date="2018-12" db="EMBL/GenBank/DDBJ databases">
        <title>Draft genome sequence of Xylaria grammica IHI A82.</title>
        <authorList>
            <person name="Buettner E."/>
            <person name="Kellner H."/>
        </authorList>
    </citation>
    <scope>NUCLEOTIDE SEQUENCE [LARGE SCALE GENOMIC DNA]</scope>
    <source>
        <strain evidence="1 2">IHI A82</strain>
    </source>
</reference>
<keyword evidence="2" id="KW-1185">Reference proteome</keyword>
<accession>A0A439CNH4</accession>
<protein>
    <recommendedName>
        <fullName evidence="3">ABM domain-containing protein</fullName>
    </recommendedName>
</protein>
<dbReference type="AlphaFoldDB" id="A0A439CNH4"/>
<dbReference type="STRING" id="363999.A0A439CNH4"/>
<proteinExistence type="predicted"/>
<organism evidence="1 2">
    <name type="scientific">Xylaria grammica</name>
    <dbReference type="NCBI Taxonomy" id="363999"/>
    <lineage>
        <taxon>Eukaryota</taxon>
        <taxon>Fungi</taxon>
        <taxon>Dikarya</taxon>
        <taxon>Ascomycota</taxon>
        <taxon>Pezizomycotina</taxon>
        <taxon>Sordariomycetes</taxon>
        <taxon>Xylariomycetidae</taxon>
        <taxon>Xylariales</taxon>
        <taxon>Xylariaceae</taxon>
        <taxon>Xylaria</taxon>
    </lineage>
</organism>
<dbReference type="SUPFAM" id="SSF54909">
    <property type="entry name" value="Dimeric alpha+beta barrel"/>
    <property type="match status" value="1"/>
</dbReference>
<evidence type="ECO:0000313" key="2">
    <source>
        <dbReference type="Proteomes" id="UP000286045"/>
    </source>
</evidence>
<dbReference type="EMBL" id="RYZI01000715">
    <property type="protein sequence ID" value="RWA03722.1"/>
    <property type="molecule type" value="Genomic_DNA"/>
</dbReference>